<dbReference type="SUPFAM" id="SSF48065">
    <property type="entry name" value="DBL homology domain (DH-domain)"/>
    <property type="match status" value="1"/>
</dbReference>
<dbReference type="VEuPathDB" id="AmoebaDB:EHI5A_079440"/>
<dbReference type="VEuPathDB" id="AmoebaDB:EHI_150410"/>
<dbReference type="Proteomes" id="UP000078387">
    <property type="component" value="Unassembled WGS sequence"/>
</dbReference>
<accession>A0A5K1TTX2</accession>
<comment type="caution">
    <text evidence="2">The sequence shown here is derived from an EMBL/GenBank/DDBJ whole genome shotgun (WGS) entry which is preliminary data.</text>
</comment>
<evidence type="ECO:0000313" key="2">
    <source>
        <dbReference type="EMBL" id="GAT95302.1"/>
    </source>
</evidence>
<dbReference type="VEuPathDB" id="AmoebaDB:EHI8A_048520"/>
<dbReference type="EMBL" id="BDEQ01000001">
    <property type="protein sequence ID" value="GAT95302.1"/>
    <property type="molecule type" value="Genomic_DNA"/>
</dbReference>
<sequence length="450" mass="52408">MNITICPQFLNSCGKEFKINDSKINLRAFELSLHFPEIVQRYRDMMTNNKSQEWEIVQKNVLEFKEFINTIINEAIQPEMIYLRNIEEKEMKNKEIKNIINEVITTEEEYSKDITLYLKTYAKILIKSKFVGELVRDSEVVLLNIIELSNKISKVLKSKNYSNLILCLDSLCVYDSYFIFYERIVSLMPKILKELPQLQEIKGKPEMKNLGVLDFLIKPIQRITKYPLFVKNLKDNVEDPKDKNLLEFLDNYLNEQLSKSNSSQKCFSSEKEKEMILPLLKWKGKDIDLSTSMFIIKSNIISVTQIEKNAMPLLKEVNYCILFDSHLLLSRMKGSKIYVEKVITSISLIEEFNDHITLHSRKNVLSICFVSKTDQKLWMTKLKEFKEKQDKLINSFHSLSSTSSLGNKNLSHPRRPTAGSFDSMKIENAITQQNLHRTKSSASNPSILLL</sequence>
<dbReference type="VEuPathDB" id="AmoebaDB:EHI7A_048950"/>
<dbReference type="AlphaFoldDB" id="A0A5K1TTX2"/>
<dbReference type="OMA" id="LWITKLK"/>
<dbReference type="VEuPathDB" id="AmoebaDB:KM1_096220"/>
<gene>
    <name evidence="2" type="ORF">CL6EHI_150410</name>
</gene>
<dbReference type="InterPro" id="IPR035899">
    <property type="entry name" value="DBL_dom_sf"/>
</dbReference>
<protein>
    <recommendedName>
        <fullName evidence="1">DH domain-containing protein</fullName>
    </recommendedName>
</protein>
<dbReference type="SMART" id="SM00325">
    <property type="entry name" value="RhoGEF"/>
    <property type="match status" value="1"/>
</dbReference>
<dbReference type="GO" id="GO:0005085">
    <property type="term" value="F:guanyl-nucleotide exchange factor activity"/>
    <property type="evidence" value="ECO:0007669"/>
    <property type="project" value="InterPro"/>
</dbReference>
<dbReference type="Pfam" id="PF00621">
    <property type="entry name" value="RhoGEF"/>
    <property type="match status" value="1"/>
</dbReference>
<dbReference type="Gene3D" id="1.20.900.10">
    <property type="entry name" value="Dbl homology (DH) domain"/>
    <property type="match status" value="1"/>
</dbReference>
<organism evidence="2 3">
    <name type="scientific">Entamoeba histolytica</name>
    <dbReference type="NCBI Taxonomy" id="5759"/>
    <lineage>
        <taxon>Eukaryota</taxon>
        <taxon>Amoebozoa</taxon>
        <taxon>Evosea</taxon>
        <taxon>Archamoebae</taxon>
        <taxon>Mastigamoebida</taxon>
        <taxon>Entamoebidae</taxon>
        <taxon>Entamoeba</taxon>
    </lineage>
</organism>
<name>A0A5K1TTX2_ENTHI</name>
<reference evidence="2 3" key="1">
    <citation type="submission" date="2016-05" db="EMBL/GenBank/DDBJ databases">
        <title>First whole genome sequencing of Entamoeba histolytica HM1:IMSS-clone-6.</title>
        <authorList>
            <person name="Mukherjee Avik.K."/>
            <person name="Izumyama S."/>
            <person name="Nakada-Tsukui K."/>
            <person name="Nozaki T."/>
        </authorList>
    </citation>
    <scope>NUCLEOTIDE SEQUENCE [LARGE SCALE GENOMIC DNA]</scope>
    <source>
        <strain evidence="2 3">HM1:IMSS clone 6</strain>
    </source>
</reference>
<dbReference type="PROSITE" id="PS50010">
    <property type="entry name" value="DH_2"/>
    <property type="match status" value="1"/>
</dbReference>
<evidence type="ECO:0000259" key="1">
    <source>
        <dbReference type="PROSITE" id="PS50010"/>
    </source>
</evidence>
<feature type="domain" description="DH" evidence="1">
    <location>
        <begin position="95"/>
        <end position="263"/>
    </location>
</feature>
<dbReference type="InterPro" id="IPR000219">
    <property type="entry name" value="DH_dom"/>
</dbReference>
<proteinExistence type="predicted"/>
<evidence type="ECO:0000313" key="3">
    <source>
        <dbReference type="Proteomes" id="UP000078387"/>
    </source>
</evidence>